<dbReference type="AlphaFoldDB" id="U3GSV0"/>
<dbReference type="Pfam" id="PF00189">
    <property type="entry name" value="Ribosomal_S3_C"/>
    <property type="match status" value="1"/>
</dbReference>
<evidence type="ECO:0000256" key="2">
    <source>
        <dbReference type="ARBA" id="ARBA00022730"/>
    </source>
</evidence>
<evidence type="ECO:0000313" key="7">
    <source>
        <dbReference type="EMBL" id="AGT99736.1"/>
    </source>
</evidence>
<keyword evidence="3" id="KW-0694">RNA-binding</keyword>
<dbReference type="Gene3D" id="3.30.1140.32">
    <property type="entry name" value="Ribosomal protein S3, C-terminal domain"/>
    <property type="match status" value="1"/>
</dbReference>
<comment type="similarity">
    <text evidence="1">Belongs to the universal ribosomal protein uS3 family.</text>
</comment>
<dbReference type="NCBIfam" id="TIGR01009">
    <property type="entry name" value="rpsC_bact"/>
    <property type="match status" value="1"/>
</dbReference>
<sequence>MGQKVNPQILRLGTIYNWSSRWFDDKKYKDVLLEDFNLRKALMVKLGAAGVSEIEIERSINSLRLIINVSRPGMVIGRAGSGLEEIKDYLYKFLKIKKNSKTASKIDIRIEPIKEPNLDAFLVAKNISDQLVKRLPHRRVLAQTVERVMGAGAKGIRIIISGRVGGAEINRKEKMQKGTVPLSTIRERIAFASVPALTKKGYIGVKVWINKGEGK</sequence>
<dbReference type="GO" id="GO:0019843">
    <property type="term" value="F:rRNA binding"/>
    <property type="evidence" value="ECO:0007669"/>
    <property type="project" value="UniProtKB-KW"/>
</dbReference>
<dbReference type="GO" id="GO:1990904">
    <property type="term" value="C:ribonucleoprotein complex"/>
    <property type="evidence" value="ECO:0007669"/>
    <property type="project" value="UniProtKB-KW"/>
</dbReference>
<name>U3GSV0_9ZZZZ</name>
<dbReference type="SUPFAM" id="SSF54814">
    <property type="entry name" value="Prokaryotic type KH domain (KH-domain type II)"/>
    <property type="match status" value="1"/>
</dbReference>
<dbReference type="Gene3D" id="3.30.300.20">
    <property type="match status" value="1"/>
</dbReference>
<dbReference type="InterPro" id="IPR004044">
    <property type="entry name" value="KH_dom_type_2"/>
</dbReference>
<accession>U3GSV0</accession>
<evidence type="ECO:0000256" key="5">
    <source>
        <dbReference type="ARBA" id="ARBA00023274"/>
    </source>
</evidence>
<dbReference type="GO" id="GO:0003735">
    <property type="term" value="F:structural constituent of ribosome"/>
    <property type="evidence" value="ECO:0007669"/>
    <property type="project" value="InterPro"/>
</dbReference>
<evidence type="ECO:0000259" key="6">
    <source>
        <dbReference type="PROSITE" id="PS50823"/>
    </source>
</evidence>
<dbReference type="SUPFAM" id="SSF54821">
    <property type="entry name" value="Ribosomal protein S3 C-terminal domain"/>
    <property type="match status" value="1"/>
</dbReference>
<dbReference type="EMBL" id="KC999239">
    <property type="protein sequence ID" value="AGT99736.1"/>
    <property type="molecule type" value="Genomic_DNA"/>
</dbReference>
<keyword evidence="5" id="KW-0687">Ribonucleoprotein</keyword>
<feature type="domain" description="KH type-2" evidence="6">
    <location>
        <begin position="38"/>
        <end position="114"/>
    </location>
</feature>
<dbReference type="FunFam" id="3.30.300.20:FF:000001">
    <property type="entry name" value="30S ribosomal protein S3"/>
    <property type="match status" value="1"/>
</dbReference>
<dbReference type="PANTHER" id="PTHR11760">
    <property type="entry name" value="30S/40S RIBOSOMAL PROTEIN S3"/>
    <property type="match status" value="1"/>
</dbReference>
<protein>
    <submittedName>
        <fullName evidence="7">30S ribosomal protein S3</fullName>
    </submittedName>
</protein>
<dbReference type="Pfam" id="PF07650">
    <property type="entry name" value="KH_2"/>
    <property type="match status" value="1"/>
</dbReference>
<dbReference type="InterPro" id="IPR036419">
    <property type="entry name" value="Ribosomal_S3_C_sf"/>
</dbReference>
<keyword evidence="4 7" id="KW-0689">Ribosomal protein</keyword>
<evidence type="ECO:0000256" key="3">
    <source>
        <dbReference type="ARBA" id="ARBA00022884"/>
    </source>
</evidence>
<dbReference type="InterPro" id="IPR009019">
    <property type="entry name" value="KH_sf_prok-type"/>
</dbReference>
<evidence type="ECO:0000256" key="1">
    <source>
        <dbReference type="ARBA" id="ARBA00010761"/>
    </source>
</evidence>
<dbReference type="PANTHER" id="PTHR11760:SF19">
    <property type="entry name" value="SMALL RIBOSOMAL SUBUNIT PROTEIN US3C"/>
    <property type="match status" value="1"/>
</dbReference>
<dbReference type="InterPro" id="IPR015946">
    <property type="entry name" value="KH_dom-like_a/b"/>
</dbReference>
<dbReference type="InterPro" id="IPR001351">
    <property type="entry name" value="Ribosomal_uS3_C"/>
</dbReference>
<dbReference type="CDD" id="cd02412">
    <property type="entry name" value="KH-II_30S_S3"/>
    <property type="match status" value="1"/>
</dbReference>
<dbReference type="InterPro" id="IPR005704">
    <property type="entry name" value="Ribosomal_uS3_bac-typ"/>
</dbReference>
<dbReference type="PROSITE" id="PS50823">
    <property type="entry name" value="KH_TYPE_2"/>
    <property type="match status" value="1"/>
</dbReference>
<keyword evidence="2" id="KW-0699">rRNA-binding</keyword>
<proteinExistence type="inferred from homology"/>
<organism evidence="7">
    <name type="scientific">uncultured organism</name>
    <dbReference type="NCBI Taxonomy" id="155900"/>
    <lineage>
        <taxon>unclassified sequences</taxon>
        <taxon>environmental samples</taxon>
    </lineage>
</organism>
<dbReference type="HAMAP" id="MF_01309_B">
    <property type="entry name" value="Ribosomal_uS3_B"/>
    <property type="match status" value="1"/>
</dbReference>
<dbReference type="InterPro" id="IPR057258">
    <property type="entry name" value="Ribosomal_uS3"/>
</dbReference>
<evidence type="ECO:0000256" key="4">
    <source>
        <dbReference type="ARBA" id="ARBA00022980"/>
    </source>
</evidence>
<reference evidence="7" key="1">
    <citation type="journal article" date="2015" name="Nat. Commun.">
        <title>Diverse, uncultivated ultra-small bacterial cells in groundwater.</title>
        <authorList>
            <person name="Luef B."/>
            <person name="Frischkorn K.R."/>
            <person name="Wrighton K.C."/>
            <person name="Holman H.-Y.N."/>
            <person name="Birarda G."/>
            <person name="Thomas B.C."/>
            <person name="Singh A."/>
            <person name="Williams K.H."/>
            <person name="Siegerist C.E."/>
            <person name="Tringe S.G."/>
            <person name="Downing K.H."/>
            <person name="Comolli L.R."/>
            <person name="Banfield J.F."/>
        </authorList>
    </citation>
    <scope>NUCLEOTIDE SEQUENCE</scope>
</reference>